<dbReference type="AlphaFoldDB" id="A0A8S4SBP3"/>
<organism evidence="2 3">
    <name type="scientific">Pararge aegeria aegeria</name>
    <dbReference type="NCBI Taxonomy" id="348720"/>
    <lineage>
        <taxon>Eukaryota</taxon>
        <taxon>Metazoa</taxon>
        <taxon>Ecdysozoa</taxon>
        <taxon>Arthropoda</taxon>
        <taxon>Hexapoda</taxon>
        <taxon>Insecta</taxon>
        <taxon>Pterygota</taxon>
        <taxon>Neoptera</taxon>
        <taxon>Endopterygota</taxon>
        <taxon>Lepidoptera</taxon>
        <taxon>Glossata</taxon>
        <taxon>Ditrysia</taxon>
        <taxon>Papilionoidea</taxon>
        <taxon>Nymphalidae</taxon>
        <taxon>Satyrinae</taxon>
        <taxon>Satyrini</taxon>
        <taxon>Parargina</taxon>
        <taxon>Pararge</taxon>
    </lineage>
</organism>
<evidence type="ECO:0000313" key="3">
    <source>
        <dbReference type="Proteomes" id="UP000838756"/>
    </source>
</evidence>
<accession>A0A8S4SBP3</accession>
<feature type="region of interest" description="Disordered" evidence="1">
    <location>
        <begin position="1"/>
        <end position="28"/>
    </location>
</feature>
<proteinExistence type="predicted"/>
<reference evidence="2" key="1">
    <citation type="submission" date="2022-03" db="EMBL/GenBank/DDBJ databases">
        <authorList>
            <person name="Lindestad O."/>
        </authorList>
    </citation>
    <scope>NUCLEOTIDE SEQUENCE</scope>
</reference>
<protein>
    <submittedName>
        <fullName evidence="2">Jg19917 protein</fullName>
    </submittedName>
</protein>
<feature type="compositionally biased region" description="Polar residues" evidence="1">
    <location>
        <begin position="13"/>
        <end position="25"/>
    </location>
</feature>
<keyword evidence="3" id="KW-1185">Reference proteome</keyword>
<sequence>MERQNKTRPRVPSGSTFPSKGSSMGSHGFRGAKNVWELSSCPKPNRKMTKLAVAWYNARTLRTDDRLEELLCELDRNTWSVIGLSEVQDLGKLSLDCTTAILYNRGKEDLHEHGVAVIYIK</sequence>
<evidence type="ECO:0000256" key="1">
    <source>
        <dbReference type="SAM" id="MobiDB-lite"/>
    </source>
</evidence>
<gene>
    <name evidence="2" type="primary">jg19917</name>
    <name evidence="2" type="ORF">PAEG_LOCUS23279</name>
</gene>
<name>A0A8S4SBP3_9NEOP</name>
<evidence type="ECO:0000313" key="2">
    <source>
        <dbReference type="EMBL" id="CAH2258211.1"/>
    </source>
</evidence>
<dbReference type="EMBL" id="CAKXAJ010026137">
    <property type="protein sequence ID" value="CAH2258211.1"/>
    <property type="molecule type" value="Genomic_DNA"/>
</dbReference>
<dbReference type="Proteomes" id="UP000838756">
    <property type="component" value="Unassembled WGS sequence"/>
</dbReference>
<comment type="caution">
    <text evidence="2">The sequence shown here is derived from an EMBL/GenBank/DDBJ whole genome shotgun (WGS) entry which is preliminary data.</text>
</comment>